<protein>
    <submittedName>
        <fullName evidence="1">Uncharacterized protein</fullName>
    </submittedName>
</protein>
<proteinExistence type="predicted"/>
<gene>
    <name evidence="1" type="ORF">MEUPH1_LOCUS25668</name>
</gene>
<accession>A0AAV0XT47</accession>
<dbReference type="EMBL" id="CARXXK010001014">
    <property type="protein sequence ID" value="CAI6371695.1"/>
    <property type="molecule type" value="Genomic_DNA"/>
</dbReference>
<keyword evidence="2" id="KW-1185">Reference proteome</keyword>
<evidence type="ECO:0000313" key="1">
    <source>
        <dbReference type="EMBL" id="CAI6371695.1"/>
    </source>
</evidence>
<sequence length="112" mass="12645">MGNQIHFSSITSNNNILTGEIDNYDSGSVFQNNNQCSEVFQHFENHNNDNVIIFNNATNNDGVISLTNIADQTPEFTHIIENNILHHNSNSSQIEDKVVLLKRQRFGSLKEA</sequence>
<dbReference type="Proteomes" id="UP001160148">
    <property type="component" value="Unassembled WGS sequence"/>
</dbReference>
<dbReference type="AlphaFoldDB" id="A0AAV0XT47"/>
<comment type="caution">
    <text evidence="1">The sequence shown here is derived from an EMBL/GenBank/DDBJ whole genome shotgun (WGS) entry which is preliminary data.</text>
</comment>
<evidence type="ECO:0000313" key="2">
    <source>
        <dbReference type="Proteomes" id="UP001160148"/>
    </source>
</evidence>
<organism evidence="1 2">
    <name type="scientific">Macrosiphum euphorbiae</name>
    <name type="common">potato aphid</name>
    <dbReference type="NCBI Taxonomy" id="13131"/>
    <lineage>
        <taxon>Eukaryota</taxon>
        <taxon>Metazoa</taxon>
        <taxon>Ecdysozoa</taxon>
        <taxon>Arthropoda</taxon>
        <taxon>Hexapoda</taxon>
        <taxon>Insecta</taxon>
        <taxon>Pterygota</taxon>
        <taxon>Neoptera</taxon>
        <taxon>Paraneoptera</taxon>
        <taxon>Hemiptera</taxon>
        <taxon>Sternorrhyncha</taxon>
        <taxon>Aphidomorpha</taxon>
        <taxon>Aphidoidea</taxon>
        <taxon>Aphididae</taxon>
        <taxon>Macrosiphini</taxon>
        <taxon>Macrosiphum</taxon>
    </lineage>
</organism>
<name>A0AAV0XT47_9HEMI</name>
<reference evidence="1 2" key="1">
    <citation type="submission" date="2023-01" db="EMBL/GenBank/DDBJ databases">
        <authorList>
            <person name="Whitehead M."/>
        </authorList>
    </citation>
    <scope>NUCLEOTIDE SEQUENCE [LARGE SCALE GENOMIC DNA]</scope>
</reference>